<dbReference type="Gene3D" id="3.30.300.30">
    <property type="match status" value="1"/>
</dbReference>
<dbReference type="EMBL" id="PNFZ01000001">
    <property type="protein sequence ID" value="PMB99498.1"/>
    <property type="molecule type" value="Genomic_DNA"/>
</dbReference>
<gene>
    <name evidence="5" type="ORF">CJ198_03020</name>
</gene>
<dbReference type="AlphaFoldDB" id="A0A2N6PLE7"/>
<accession>A0A2N6PLE7</accession>
<organism evidence="5 6">
    <name type="scientific">Brevibacterium luteolum</name>
    <dbReference type="NCBI Taxonomy" id="199591"/>
    <lineage>
        <taxon>Bacteria</taxon>
        <taxon>Bacillati</taxon>
        <taxon>Actinomycetota</taxon>
        <taxon>Actinomycetes</taxon>
        <taxon>Micrococcales</taxon>
        <taxon>Brevibacteriaceae</taxon>
        <taxon>Brevibacterium</taxon>
    </lineage>
</organism>
<dbReference type="RefSeq" id="WP_102160601.1">
    <property type="nucleotide sequence ID" value="NZ_PNFZ01000001.1"/>
</dbReference>
<dbReference type="InterPro" id="IPR042099">
    <property type="entry name" value="ANL_N_sf"/>
</dbReference>
<dbReference type="PROSITE" id="PS00455">
    <property type="entry name" value="AMP_BINDING"/>
    <property type="match status" value="1"/>
</dbReference>
<reference evidence="5 6" key="1">
    <citation type="submission" date="2017-09" db="EMBL/GenBank/DDBJ databases">
        <title>Bacterial strain isolated from the female urinary microbiota.</title>
        <authorList>
            <person name="Thomas-White K."/>
            <person name="Kumar N."/>
            <person name="Forster S."/>
            <person name="Putonti C."/>
            <person name="Lawley T."/>
            <person name="Wolfe A.J."/>
        </authorList>
    </citation>
    <scope>NUCLEOTIDE SEQUENCE [LARGE SCALE GENOMIC DNA]</scope>
    <source>
        <strain evidence="5 6">UMB0680</strain>
    </source>
</reference>
<evidence type="ECO:0000313" key="6">
    <source>
        <dbReference type="Proteomes" id="UP000235703"/>
    </source>
</evidence>
<keyword evidence="6" id="KW-1185">Reference proteome</keyword>
<feature type="domain" description="AMP-dependent synthetase/ligase" evidence="3">
    <location>
        <begin position="33"/>
        <end position="412"/>
    </location>
</feature>
<proteinExistence type="inferred from homology"/>
<dbReference type="FunFam" id="3.30.300.30:FF:000008">
    <property type="entry name" value="2,3-dihydroxybenzoate-AMP ligase"/>
    <property type="match status" value="1"/>
</dbReference>
<evidence type="ECO:0000256" key="1">
    <source>
        <dbReference type="ARBA" id="ARBA00006432"/>
    </source>
</evidence>
<protein>
    <submittedName>
        <fullName evidence="5">Acyl-CoA synthetase</fullName>
    </submittedName>
</protein>
<dbReference type="InterPro" id="IPR000873">
    <property type="entry name" value="AMP-dep_synth/lig_dom"/>
</dbReference>
<dbReference type="PANTHER" id="PTHR43767:SF1">
    <property type="entry name" value="NONRIBOSOMAL PEPTIDE SYNTHASE PES1 (EUROFUNG)-RELATED"/>
    <property type="match status" value="1"/>
</dbReference>
<comment type="caution">
    <text evidence="5">The sequence shown here is derived from an EMBL/GenBank/DDBJ whole genome shotgun (WGS) entry which is preliminary data.</text>
</comment>
<dbReference type="GO" id="GO:0016878">
    <property type="term" value="F:acid-thiol ligase activity"/>
    <property type="evidence" value="ECO:0007669"/>
    <property type="project" value="UniProtKB-ARBA"/>
</dbReference>
<evidence type="ECO:0000259" key="3">
    <source>
        <dbReference type="Pfam" id="PF00501"/>
    </source>
</evidence>
<dbReference type="InterPro" id="IPR045851">
    <property type="entry name" value="AMP-bd_C_sf"/>
</dbReference>
<sequence>MSISETRPWLKTYSHLSQLNEPVPHTTGDALLRETVEKFPNRRAITYFGYEPTWAEVDRQTDAYAAWLTDKGIGKGDRIGVYLQNTPHYHIAVFGAWKVGAIPVPLNPMYRDELSHIFADSGIRGLVVSAAAYLDRVKNYSQDLEWVLTCQDTDFQTTNDERIFGIFADHYDTGCEELLDVVKANKGRSVPAPELSPDDTAIIGYTSGTSGRSKGAAVTHRGVSVNSLSLGIHQGLDENDVIFTLAPVFHITGFVCQFIASVAIGAALAMNYRFEPASTLEIFRREKPQYMAGPATAYMALLAHPTFDTDAFDSFKSLMSGGAPLPDAIVRKFEERTGHYIGQGYGLTETTAQCVVVPPGMRAPVDPDSGNLSCGLPVPDTVVRVLDDEGNELGPREVGEICVRGPMVVSQYINNPGASASEIPDGELKTGDVGFMDEDGWVFIVDRKKDMINAAGFKVWPREVEDVLYTHPAVLEAAVVGVPDEYRGESVTAFVSLQPGAEATEDELVAYCREHLASYKAPRHVNFIEALPKTASGKILRREMRRIGAEQASGEAS</sequence>
<evidence type="ECO:0000259" key="4">
    <source>
        <dbReference type="Pfam" id="PF13193"/>
    </source>
</evidence>
<dbReference type="SUPFAM" id="SSF56801">
    <property type="entry name" value="Acetyl-CoA synthetase-like"/>
    <property type="match status" value="1"/>
</dbReference>
<dbReference type="InterPro" id="IPR025110">
    <property type="entry name" value="AMP-bd_C"/>
</dbReference>
<dbReference type="Pfam" id="PF13193">
    <property type="entry name" value="AMP-binding_C"/>
    <property type="match status" value="1"/>
</dbReference>
<evidence type="ECO:0000313" key="5">
    <source>
        <dbReference type="EMBL" id="PMB99498.1"/>
    </source>
</evidence>
<feature type="domain" description="AMP-binding enzyme C-terminal" evidence="4">
    <location>
        <begin position="463"/>
        <end position="538"/>
    </location>
</feature>
<dbReference type="Gene3D" id="3.40.50.12780">
    <property type="entry name" value="N-terminal domain of ligase-like"/>
    <property type="match status" value="1"/>
</dbReference>
<dbReference type="InterPro" id="IPR050237">
    <property type="entry name" value="ATP-dep_AMP-bd_enzyme"/>
</dbReference>
<keyword evidence="2" id="KW-0436">Ligase</keyword>
<dbReference type="Pfam" id="PF00501">
    <property type="entry name" value="AMP-binding"/>
    <property type="match status" value="1"/>
</dbReference>
<name>A0A2N6PLE7_9MICO</name>
<comment type="similarity">
    <text evidence="1">Belongs to the ATP-dependent AMP-binding enzyme family.</text>
</comment>
<dbReference type="OrthoDB" id="9803968at2"/>
<dbReference type="Proteomes" id="UP000235703">
    <property type="component" value="Unassembled WGS sequence"/>
</dbReference>
<dbReference type="InterPro" id="IPR020845">
    <property type="entry name" value="AMP-binding_CS"/>
</dbReference>
<evidence type="ECO:0000256" key="2">
    <source>
        <dbReference type="ARBA" id="ARBA00022598"/>
    </source>
</evidence>
<dbReference type="PANTHER" id="PTHR43767">
    <property type="entry name" value="LONG-CHAIN-FATTY-ACID--COA LIGASE"/>
    <property type="match status" value="1"/>
</dbReference>